<evidence type="ECO:0000256" key="1">
    <source>
        <dbReference type="ARBA" id="ARBA00004473"/>
    </source>
</evidence>
<reference evidence="9 10" key="1">
    <citation type="journal article" date="2019" name="Nat. Ecol. Evol.">
        <title>Megaphylogeny resolves global patterns of mushroom evolution.</title>
        <authorList>
            <person name="Varga T."/>
            <person name="Krizsan K."/>
            <person name="Foldi C."/>
            <person name="Dima B."/>
            <person name="Sanchez-Garcia M."/>
            <person name="Sanchez-Ramirez S."/>
            <person name="Szollosi G.J."/>
            <person name="Szarkandi J.G."/>
            <person name="Papp V."/>
            <person name="Albert L."/>
            <person name="Andreopoulos W."/>
            <person name="Angelini C."/>
            <person name="Antonin V."/>
            <person name="Barry K.W."/>
            <person name="Bougher N.L."/>
            <person name="Buchanan P."/>
            <person name="Buyck B."/>
            <person name="Bense V."/>
            <person name="Catcheside P."/>
            <person name="Chovatia M."/>
            <person name="Cooper J."/>
            <person name="Damon W."/>
            <person name="Desjardin D."/>
            <person name="Finy P."/>
            <person name="Geml J."/>
            <person name="Haridas S."/>
            <person name="Hughes K."/>
            <person name="Justo A."/>
            <person name="Karasinski D."/>
            <person name="Kautmanova I."/>
            <person name="Kiss B."/>
            <person name="Kocsube S."/>
            <person name="Kotiranta H."/>
            <person name="LaButti K.M."/>
            <person name="Lechner B.E."/>
            <person name="Liimatainen K."/>
            <person name="Lipzen A."/>
            <person name="Lukacs Z."/>
            <person name="Mihaltcheva S."/>
            <person name="Morgado L.N."/>
            <person name="Niskanen T."/>
            <person name="Noordeloos M.E."/>
            <person name="Ohm R.A."/>
            <person name="Ortiz-Santana B."/>
            <person name="Ovrebo C."/>
            <person name="Racz N."/>
            <person name="Riley R."/>
            <person name="Savchenko A."/>
            <person name="Shiryaev A."/>
            <person name="Soop K."/>
            <person name="Spirin V."/>
            <person name="Szebenyi C."/>
            <person name="Tomsovsky M."/>
            <person name="Tulloss R.E."/>
            <person name="Uehling J."/>
            <person name="Grigoriev I.V."/>
            <person name="Vagvolgyi C."/>
            <person name="Papp T."/>
            <person name="Martin F.M."/>
            <person name="Miettinen O."/>
            <person name="Hibbett D.S."/>
            <person name="Nagy L.G."/>
        </authorList>
    </citation>
    <scope>NUCLEOTIDE SEQUENCE [LARGE SCALE GENOMIC DNA]</scope>
    <source>
        <strain evidence="9 10">CBS 962.96</strain>
    </source>
</reference>
<dbReference type="GO" id="GO:0034506">
    <property type="term" value="C:chromosome, centromeric core domain"/>
    <property type="evidence" value="ECO:0007669"/>
    <property type="project" value="TreeGrafter"/>
</dbReference>
<keyword evidence="3 7" id="KW-1133">Transmembrane helix</keyword>
<keyword evidence="2 7" id="KW-0812">Transmembrane</keyword>
<keyword evidence="4 7" id="KW-0472">Membrane</keyword>
<dbReference type="GO" id="GO:0071765">
    <property type="term" value="P:nuclear inner membrane organization"/>
    <property type="evidence" value="ECO:0007669"/>
    <property type="project" value="InterPro"/>
</dbReference>
<dbReference type="GO" id="GO:0044732">
    <property type="term" value="C:mitotic spindle pole body"/>
    <property type="evidence" value="ECO:0007669"/>
    <property type="project" value="TreeGrafter"/>
</dbReference>
<evidence type="ECO:0000256" key="6">
    <source>
        <dbReference type="SAM" id="MobiDB-lite"/>
    </source>
</evidence>
<evidence type="ECO:0000256" key="5">
    <source>
        <dbReference type="ARBA" id="ARBA00023242"/>
    </source>
</evidence>
<evidence type="ECO:0000259" key="8">
    <source>
        <dbReference type="Pfam" id="PF09779"/>
    </source>
</evidence>
<comment type="subcellular location">
    <subcellularLocation>
        <location evidence="1">Nucleus inner membrane</location>
        <topology evidence="1">Multi-pass membrane protein</topology>
    </subcellularLocation>
</comment>
<dbReference type="PANTHER" id="PTHR28538:SF1">
    <property type="entry name" value="INTEGRAL INNER NUCLEAR MEMBRANE PROTEIN IMA1"/>
    <property type="match status" value="1"/>
</dbReference>
<dbReference type="OrthoDB" id="5966927at2759"/>
<evidence type="ECO:0000313" key="9">
    <source>
        <dbReference type="EMBL" id="THV06000.1"/>
    </source>
</evidence>
<feature type="transmembrane region" description="Helical" evidence="7">
    <location>
        <begin position="214"/>
        <end position="237"/>
    </location>
</feature>
<gene>
    <name evidence="9" type="ORF">K435DRAFT_646074</name>
</gene>
<feature type="transmembrane region" description="Helical" evidence="7">
    <location>
        <begin position="297"/>
        <end position="316"/>
    </location>
</feature>
<feature type="region of interest" description="Disordered" evidence="6">
    <location>
        <begin position="392"/>
        <end position="413"/>
    </location>
</feature>
<feature type="transmembrane region" description="Helical" evidence="7">
    <location>
        <begin position="257"/>
        <end position="277"/>
    </location>
</feature>
<dbReference type="Pfam" id="PF09779">
    <property type="entry name" value="Ima1_N"/>
    <property type="match status" value="1"/>
</dbReference>
<accession>A0A4S8MS89</accession>
<feature type="region of interest" description="Disordered" evidence="6">
    <location>
        <begin position="329"/>
        <end position="357"/>
    </location>
</feature>
<dbReference type="GO" id="GO:0005637">
    <property type="term" value="C:nuclear inner membrane"/>
    <property type="evidence" value="ECO:0007669"/>
    <property type="project" value="UniProtKB-SubCell"/>
</dbReference>
<sequence length="553" mass="62749">MFRPHSPSTVQCFFCNSSIHNPRDPHNFRCHHCGCWNRYDETGEISSYEPAMSDESLNARSFSKRASPSKNRLPTAYGKGPFCHTCQTNQMLLMNLLSNYLPPPSSLEYERRLEMLPEYRESLHLRYPPVCDSCMPAVEEEIRKKDNMARSQALGGLLKETKGKVTQRRVSQTSEQRERVSKELVVWRVRGCLWGLTLLVAMLGNLTVALDKSIFGRFVILQPVLPLLVLVSTLWTAWDPTYASVRKSRIQGRDVRYLQMTAWLSRLVSSCLFSLQWFRPHLDFLHLSQSTLRTRLYFSTTFVLELFILVYSLSTVRVQQPPTIRLIDSNTLSSRSNTPLPDQSNSRSRTGTPAPAKLPEPDLFASLSLSNKPVVASKTPVFGMPSLLSNASVQIDNEEPSSSRNDDEMDWTPTSDNVNTAFPIPLNTKQQGKSVDDGSWLRPQRFFAPEKPTGLETLFEKTKLADDVTMSDTSSSAGQGRIWLVVMTHLEKWWWLYAASVILCCGVGLRVWLGQHFSNRGPMLLAVEDSIPPIVDEPDILRHIQRPVEQDVI</sequence>
<proteinExistence type="predicted"/>
<dbReference type="GO" id="GO:0034992">
    <property type="term" value="C:microtubule organizing center attachment site"/>
    <property type="evidence" value="ECO:0007669"/>
    <property type="project" value="TreeGrafter"/>
</dbReference>
<feature type="compositionally biased region" description="Polar residues" evidence="6">
    <location>
        <begin position="392"/>
        <end position="403"/>
    </location>
</feature>
<evidence type="ECO:0000256" key="2">
    <source>
        <dbReference type="ARBA" id="ARBA00022692"/>
    </source>
</evidence>
<keyword evidence="5" id="KW-0539">Nucleus</keyword>
<evidence type="ECO:0000256" key="7">
    <source>
        <dbReference type="SAM" id="Phobius"/>
    </source>
</evidence>
<evidence type="ECO:0000256" key="4">
    <source>
        <dbReference type="ARBA" id="ARBA00023136"/>
    </source>
</evidence>
<organism evidence="9 10">
    <name type="scientific">Dendrothele bispora (strain CBS 962.96)</name>
    <dbReference type="NCBI Taxonomy" id="1314807"/>
    <lineage>
        <taxon>Eukaryota</taxon>
        <taxon>Fungi</taxon>
        <taxon>Dikarya</taxon>
        <taxon>Basidiomycota</taxon>
        <taxon>Agaricomycotina</taxon>
        <taxon>Agaricomycetes</taxon>
        <taxon>Agaricomycetidae</taxon>
        <taxon>Agaricales</taxon>
        <taxon>Agaricales incertae sedis</taxon>
        <taxon>Dendrothele</taxon>
    </lineage>
</organism>
<dbReference type="EMBL" id="ML179045">
    <property type="protein sequence ID" value="THV06000.1"/>
    <property type="molecule type" value="Genomic_DNA"/>
</dbReference>
<keyword evidence="10" id="KW-1185">Reference proteome</keyword>
<evidence type="ECO:0000256" key="3">
    <source>
        <dbReference type="ARBA" id="ARBA00022989"/>
    </source>
</evidence>
<dbReference type="InterPro" id="IPR018617">
    <property type="entry name" value="Ima1_N"/>
</dbReference>
<feature type="transmembrane region" description="Helical" evidence="7">
    <location>
        <begin position="187"/>
        <end position="208"/>
    </location>
</feature>
<feature type="domain" description="Ima1 N-terminal" evidence="8">
    <location>
        <begin position="10"/>
        <end position="138"/>
    </location>
</feature>
<dbReference type="Proteomes" id="UP000297245">
    <property type="component" value="Unassembled WGS sequence"/>
</dbReference>
<dbReference type="AlphaFoldDB" id="A0A4S8MS89"/>
<dbReference type="PANTHER" id="PTHR28538">
    <property type="entry name" value="INTEGRAL INNER NUCLEAR MEMBRANE PROTEIN IMA1"/>
    <property type="match status" value="1"/>
</dbReference>
<dbReference type="InterPro" id="IPR042321">
    <property type="entry name" value="Ima1"/>
</dbReference>
<feature type="transmembrane region" description="Helical" evidence="7">
    <location>
        <begin position="494"/>
        <end position="513"/>
    </location>
</feature>
<feature type="compositionally biased region" description="Polar residues" evidence="6">
    <location>
        <begin position="329"/>
        <end position="351"/>
    </location>
</feature>
<name>A0A4S8MS89_DENBC</name>
<protein>
    <recommendedName>
        <fullName evidence="8">Ima1 N-terminal domain-containing protein</fullName>
    </recommendedName>
</protein>
<evidence type="ECO:0000313" key="10">
    <source>
        <dbReference type="Proteomes" id="UP000297245"/>
    </source>
</evidence>